<dbReference type="InterPro" id="IPR036413">
    <property type="entry name" value="YaeB-like_sf"/>
</dbReference>
<keyword evidence="4" id="KW-0808">Transferase</keyword>
<accession>A0A1E7REF1</accession>
<dbReference type="Pfam" id="PF01980">
    <property type="entry name" value="TrmO_N"/>
    <property type="match status" value="1"/>
</dbReference>
<dbReference type="CDD" id="cd09281">
    <property type="entry name" value="UPF0066"/>
    <property type="match status" value="1"/>
</dbReference>
<gene>
    <name evidence="4" type="ORF">BJI46_08660</name>
</gene>
<dbReference type="InterPro" id="IPR040372">
    <property type="entry name" value="YaeB-like"/>
</dbReference>
<dbReference type="Gene3D" id="2.40.30.70">
    <property type="entry name" value="YaeB-like"/>
    <property type="match status" value="1"/>
</dbReference>
<evidence type="ECO:0000256" key="2">
    <source>
        <dbReference type="ARBA" id="ARBA00033753"/>
    </source>
</evidence>
<comment type="caution">
    <text evidence="4">The sequence shown here is derived from an EMBL/GenBank/DDBJ whole genome shotgun (WGS) entry which is preliminary data.</text>
</comment>
<dbReference type="InterPro" id="IPR036414">
    <property type="entry name" value="YaeB_N_sf"/>
</dbReference>
<dbReference type="NCBIfam" id="TIGR00104">
    <property type="entry name" value="tRNA_TsaA"/>
    <property type="match status" value="1"/>
</dbReference>
<dbReference type="GO" id="GO:0008168">
    <property type="term" value="F:methyltransferase activity"/>
    <property type="evidence" value="ECO:0007669"/>
    <property type="project" value="UniProtKB-KW"/>
</dbReference>
<evidence type="ECO:0000256" key="1">
    <source>
        <dbReference type="ARBA" id="ARBA00022691"/>
    </source>
</evidence>
<name>A0A1E7REF1_9GAMM</name>
<dbReference type="PROSITE" id="PS51668">
    <property type="entry name" value="TSAA_2"/>
    <property type="match status" value="1"/>
</dbReference>
<dbReference type="RefSeq" id="WP_070068914.1">
    <property type="nucleotide sequence ID" value="NZ_MKKK01000005.1"/>
</dbReference>
<dbReference type="STRING" id="1262585.BJI46_08660"/>
<dbReference type="PANTHER" id="PTHR12818">
    <property type="entry name" value="TRNA (ADENINE(37)-N6)-METHYLTRANSFERASE"/>
    <property type="match status" value="1"/>
</dbReference>
<keyword evidence="1" id="KW-0949">S-adenosyl-L-methionine</keyword>
<dbReference type="EMBL" id="MKKK01000005">
    <property type="protein sequence ID" value="OEY97673.1"/>
    <property type="molecule type" value="Genomic_DNA"/>
</dbReference>
<sequence>MNKELNVPIIGVMHSPFKEKFGIPRQPNLVNSISYIEMFAPYDDLNAFVGLEQFSHIWLIWQFHENKRTNQKDNFQPLIRPPRLGGNKKMGVFASRSMYRPSTMGLSVVKFLSVQRENKYTRVYVSGADLLHGTPIIDIKPYLAYVEAIPEAISGYAQHQPEILMVSWSDSAQSELTKLLQEHAINAETLQTLEAILAQNPKPAYQQKEEKVYGLSYANFNIKFHIAMDKVIILSLQKT</sequence>
<dbReference type="SUPFAM" id="SSF118196">
    <property type="entry name" value="YaeB-like"/>
    <property type="match status" value="1"/>
</dbReference>
<evidence type="ECO:0000259" key="3">
    <source>
        <dbReference type="PROSITE" id="PS51668"/>
    </source>
</evidence>
<dbReference type="Pfam" id="PF18389">
    <property type="entry name" value="TrmO_C"/>
    <property type="match status" value="1"/>
</dbReference>
<evidence type="ECO:0000313" key="4">
    <source>
        <dbReference type="EMBL" id="OEY97673.1"/>
    </source>
</evidence>
<evidence type="ECO:0000313" key="5">
    <source>
        <dbReference type="Proteomes" id="UP000185895"/>
    </source>
</evidence>
<keyword evidence="4" id="KW-0489">Methyltransferase</keyword>
<comment type="similarity">
    <text evidence="2">Belongs to the tRNA methyltransferase O family.</text>
</comment>
<dbReference type="PANTHER" id="PTHR12818:SF0">
    <property type="entry name" value="TRNA (ADENINE(37)-N6)-METHYLTRANSFERASE"/>
    <property type="match status" value="1"/>
</dbReference>
<feature type="domain" description="TsaA-like" evidence="3">
    <location>
        <begin position="7"/>
        <end position="151"/>
    </location>
</feature>
<dbReference type="AlphaFoldDB" id="A0A1E7REF1"/>
<dbReference type="InterPro" id="IPR023370">
    <property type="entry name" value="TrmO-like_N"/>
</dbReference>
<proteinExistence type="inferred from homology"/>
<keyword evidence="5" id="KW-1185">Reference proteome</keyword>
<dbReference type="InterPro" id="IPR041369">
    <property type="entry name" value="TrmO_C"/>
</dbReference>
<reference evidence="4 5" key="1">
    <citation type="submission" date="2016-09" db="EMBL/GenBank/DDBJ databases">
        <authorList>
            <person name="Capua I."/>
            <person name="De Benedictis P."/>
            <person name="Joannis T."/>
            <person name="Lombin L.H."/>
            <person name="Cattoli G."/>
        </authorList>
    </citation>
    <scope>NUCLEOTIDE SEQUENCE [LARGE SCALE GENOMIC DNA]</scope>
    <source>
        <strain evidence="4 5">ANC 4671</strain>
    </source>
</reference>
<protein>
    <submittedName>
        <fullName evidence="4">tRNA (N6-threonylcarbamoyladenosine(37)-N6)-methyltransferase TrmO</fullName>
    </submittedName>
</protein>
<dbReference type="Proteomes" id="UP000185895">
    <property type="component" value="Unassembled WGS sequence"/>
</dbReference>
<dbReference type="Gene3D" id="3.30.2310.10">
    <property type="entry name" value="YaeB-like"/>
    <property type="match status" value="1"/>
</dbReference>
<dbReference type="OrthoDB" id="9804309at2"/>
<organism evidence="4 5">
    <name type="scientific">Acinetobacter qingfengensis</name>
    <dbReference type="NCBI Taxonomy" id="1262585"/>
    <lineage>
        <taxon>Bacteria</taxon>
        <taxon>Pseudomonadati</taxon>
        <taxon>Pseudomonadota</taxon>
        <taxon>Gammaproteobacteria</taxon>
        <taxon>Moraxellales</taxon>
        <taxon>Moraxellaceae</taxon>
        <taxon>Acinetobacter</taxon>
    </lineage>
</organism>
<dbReference type="GO" id="GO:0032259">
    <property type="term" value="P:methylation"/>
    <property type="evidence" value="ECO:0007669"/>
    <property type="project" value="UniProtKB-KW"/>
</dbReference>